<dbReference type="EMBL" id="VSSQ01047104">
    <property type="protein sequence ID" value="MPN01087.1"/>
    <property type="molecule type" value="Genomic_DNA"/>
</dbReference>
<organism evidence="1">
    <name type="scientific">bioreactor metagenome</name>
    <dbReference type="NCBI Taxonomy" id="1076179"/>
    <lineage>
        <taxon>unclassified sequences</taxon>
        <taxon>metagenomes</taxon>
        <taxon>ecological metagenomes</taxon>
    </lineage>
</organism>
<dbReference type="AlphaFoldDB" id="A0A645EH63"/>
<sequence length="152" mass="17560">MENLQVKKVLLEEALRRKSMENMFTIVEKDNLVLFRSFQDIYTNNCLTAIILSESAYTMINIFFGKLALEDKRDEVLNLINSLNTAYTANKFVLSQSNELILQVPYISLTDDFNGDVVIDLLRELLIILVKKEYIKFQGILGDSMMMDFLNS</sequence>
<name>A0A645EH63_9ZZZZ</name>
<evidence type="ECO:0000313" key="1">
    <source>
        <dbReference type="EMBL" id="MPN01087.1"/>
    </source>
</evidence>
<comment type="caution">
    <text evidence="1">The sequence shown here is derived from an EMBL/GenBank/DDBJ whole genome shotgun (WGS) entry which is preliminary data.</text>
</comment>
<protein>
    <submittedName>
        <fullName evidence="1">Uncharacterized protein</fullName>
    </submittedName>
</protein>
<accession>A0A645EH63</accession>
<reference evidence="1" key="1">
    <citation type="submission" date="2019-08" db="EMBL/GenBank/DDBJ databases">
        <authorList>
            <person name="Kucharzyk K."/>
            <person name="Murdoch R.W."/>
            <person name="Higgins S."/>
            <person name="Loffler F."/>
        </authorList>
    </citation>
    <scope>NUCLEOTIDE SEQUENCE</scope>
</reference>
<gene>
    <name evidence="1" type="ORF">SDC9_148290</name>
</gene>
<proteinExistence type="predicted"/>